<proteinExistence type="predicted"/>
<dbReference type="AlphaFoldDB" id="A0A6A5U2K5"/>
<evidence type="ECO:0000313" key="3">
    <source>
        <dbReference type="Proteomes" id="UP000800035"/>
    </source>
</evidence>
<dbReference type="Proteomes" id="UP000800035">
    <property type="component" value="Unassembled WGS sequence"/>
</dbReference>
<evidence type="ECO:0000313" key="2">
    <source>
        <dbReference type="EMBL" id="KAF1958072.1"/>
    </source>
</evidence>
<keyword evidence="3" id="KW-1185">Reference proteome</keyword>
<name>A0A6A5U2K5_9PLEO</name>
<feature type="compositionally biased region" description="Polar residues" evidence="1">
    <location>
        <begin position="72"/>
        <end position="82"/>
    </location>
</feature>
<accession>A0A6A5U2K5</accession>
<dbReference type="EMBL" id="ML976988">
    <property type="protein sequence ID" value="KAF1958072.1"/>
    <property type="molecule type" value="Genomic_DNA"/>
</dbReference>
<organism evidence="2 3">
    <name type="scientific">Byssothecium circinans</name>
    <dbReference type="NCBI Taxonomy" id="147558"/>
    <lineage>
        <taxon>Eukaryota</taxon>
        <taxon>Fungi</taxon>
        <taxon>Dikarya</taxon>
        <taxon>Ascomycota</taxon>
        <taxon>Pezizomycotina</taxon>
        <taxon>Dothideomycetes</taxon>
        <taxon>Pleosporomycetidae</taxon>
        <taxon>Pleosporales</taxon>
        <taxon>Massarineae</taxon>
        <taxon>Massarinaceae</taxon>
        <taxon>Byssothecium</taxon>
    </lineage>
</organism>
<evidence type="ECO:0000256" key="1">
    <source>
        <dbReference type="SAM" id="MobiDB-lite"/>
    </source>
</evidence>
<protein>
    <submittedName>
        <fullName evidence="2">Uncharacterized protein</fullName>
    </submittedName>
</protein>
<sequence length="191" mass="21028">MIILNRQYLAMNLSQFQRSRLVALIRSTVSIKCPRLFTFVSYTDSQRYSPHGQPPIAASIALMDEGGEEKNQVSPPTGTLTPYNDHPSSKSLHSGSVSNLGTRQACPICVRIISSPSMVLGQATEAPMGYSSIPKWPCMRLALNPSPRSHKQMFVATMSSLLGRPIPRYLPHVSAMANQTRSAELDCDSRH</sequence>
<feature type="region of interest" description="Disordered" evidence="1">
    <location>
        <begin position="66"/>
        <end position="96"/>
    </location>
</feature>
<reference evidence="2" key="1">
    <citation type="journal article" date="2020" name="Stud. Mycol.">
        <title>101 Dothideomycetes genomes: a test case for predicting lifestyles and emergence of pathogens.</title>
        <authorList>
            <person name="Haridas S."/>
            <person name="Albert R."/>
            <person name="Binder M."/>
            <person name="Bloem J."/>
            <person name="Labutti K."/>
            <person name="Salamov A."/>
            <person name="Andreopoulos B."/>
            <person name="Baker S."/>
            <person name="Barry K."/>
            <person name="Bills G."/>
            <person name="Bluhm B."/>
            <person name="Cannon C."/>
            <person name="Castanera R."/>
            <person name="Culley D."/>
            <person name="Daum C."/>
            <person name="Ezra D."/>
            <person name="Gonzalez J."/>
            <person name="Henrissat B."/>
            <person name="Kuo A."/>
            <person name="Liang C."/>
            <person name="Lipzen A."/>
            <person name="Lutzoni F."/>
            <person name="Magnuson J."/>
            <person name="Mondo S."/>
            <person name="Nolan M."/>
            <person name="Ohm R."/>
            <person name="Pangilinan J."/>
            <person name="Park H.-J."/>
            <person name="Ramirez L."/>
            <person name="Alfaro M."/>
            <person name="Sun H."/>
            <person name="Tritt A."/>
            <person name="Yoshinaga Y."/>
            <person name="Zwiers L.-H."/>
            <person name="Turgeon B."/>
            <person name="Goodwin S."/>
            <person name="Spatafora J."/>
            <person name="Crous P."/>
            <person name="Grigoriev I."/>
        </authorList>
    </citation>
    <scope>NUCLEOTIDE SEQUENCE</scope>
    <source>
        <strain evidence="2">CBS 675.92</strain>
    </source>
</reference>
<gene>
    <name evidence="2" type="ORF">CC80DRAFT_40280</name>
</gene>